<reference evidence="1" key="2">
    <citation type="journal article" date="2023" name="IMA Fungus">
        <title>Comparative genomic study of the Penicillium genus elucidates a diverse pangenome and 15 lateral gene transfer events.</title>
        <authorList>
            <person name="Petersen C."/>
            <person name="Sorensen T."/>
            <person name="Nielsen M.R."/>
            <person name="Sondergaard T.E."/>
            <person name="Sorensen J.L."/>
            <person name="Fitzpatrick D.A."/>
            <person name="Frisvad J.C."/>
            <person name="Nielsen K.L."/>
        </authorList>
    </citation>
    <scope>NUCLEOTIDE SEQUENCE</scope>
    <source>
        <strain evidence="1">IBT 23319</strain>
    </source>
</reference>
<dbReference type="EMBL" id="JAPQKT010000004">
    <property type="protein sequence ID" value="KAJ5233335.1"/>
    <property type="molecule type" value="Genomic_DNA"/>
</dbReference>
<evidence type="ECO:0000313" key="2">
    <source>
        <dbReference type="Proteomes" id="UP001147733"/>
    </source>
</evidence>
<sequence length="111" mass="11597">MANIPVSGFIRDDGNGNFSSIFVLQNGLTKLFNGRFSSGLPSFAASVSQTEYSSVGDLEGDYEIGDNATVGPTTLNLPLAKGKDSITITDKIVPSLPKAYYATGSGQCHSS</sequence>
<dbReference type="Proteomes" id="UP001147733">
    <property type="component" value="Unassembled WGS sequence"/>
</dbReference>
<name>A0A9W9TNS1_PENCI</name>
<dbReference type="AlphaFoldDB" id="A0A9W9TNS1"/>
<dbReference type="RefSeq" id="XP_056500835.1">
    <property type="nucleotide sequence ID" value="XM_056644021.1"/>
</dbReference>
<comment type="caution">
    <text evidence="1">The sequence shown here is derived from an EMBL/GenBank/DDBJ whole genome shotgun (WGS) entry which is preliminary data.</text>
</comment>
<accession>A0A9W9TNS1</accession>
<dbReference type="GeneID" id="81383188"/>
<dbReference type="OrthoDB" id="5360154at2759"/>
<protein>
    <submittedName>
        <fullName evidence="1">Uncharacterized protein</fullName>
    </submittedName>
</protein>
<proteinExistence type="predicted"/>
<keyword evidence="2" id="KW-1185">Reference proteome</keyword>
<evidence type="ECO:0000313" key="1">
    <source>
        <dbReference type="EMBL" id="KAJ5233335.1"/>
    </source>
</evidence>
<gene>
    <name evidence="1" type="ORF">N7469_005101</name>
</gene>
<reference evidence="1" key="1">
    <citation type="submission" date="2022-11" db="EMBL/GenBank/DDBJ databases">
        <authorList>
            <person name="Petersen C."/>
        </authorList>
    </citation>
    <scope>NUCLEOTIDE SEQUENCE</scope>
    <source>
        <strain evidence="1">IBT 23319</strain>
    </source>
</reference>
<organism evidence="1 2">
    <name type="scientific">Penicillium citrinum</name>
    <dbReference type="NCBI Taxonomy" id="5077"/>
    <lineage>
        <taxon>Eukaryota</taxon>
        <taxon>Fungi</taxon>
        <taxon>Dikarya</taxon>
        <taxon>Ascomycota</taxon>
        <taxon>Pezizomycotina</taxon>
        <taxon>Eurotiomycetes</taxon>
        <taxon>Eurotiomycetidae</taxon>
        <taxon>Eurotiales</taxon>
        <taxon>Aspergillaceae</taxon>
        <taxon>Penicillium</taxon>
    </lineage>
</organism>